<evidence type="ECO:0000256" key="7">
    <source>
        <dbReference type="ARBA" id="ARBA00048807"/>
    </source>
</evidence>
<dbReference type="PANTHER" id="PTHR12589:SF7">
    <property type="entry name" value="6-PYRUVOYL TETRAHYDROBIOPTERIN SYNTHASE"/>
    <property type="match status" value="1"/>
</dbReference>
<dbReference type="InterPro" id="IPR007115">
    <property type="entry name" value="6-PTP_synth/QueD"/>
</dbReference>
<comment type="caution">
    <text evidence="9">The sequence shown here is derived from an EMBL/GenBank/DDBJ whole genome shotgun (WGS) entry which is preliminary data.</text>
</comment>
<comment type="catalytic activity">
    <reaction evidence="7 8">
        <text>7,8-dihydroneopterin 3'-triphosphate + H2O = 6-carboxy-5,6,7,8-tetrahydropterin + triphosphate + acetaldehyde + 2 H(+)</text>
        <dbReference type="Rhea" id="RHEA:27966"/>
        <dbReference type="ChEBI" id="CHEBI:15343"/>
        <dbReference type="ChEBI" id="CHEBI:15377"/>
        <dbReference type="ChEBI" id="CHEBI:15378"/>
        <dbReference type="ChEBI" id="CHEBI:18036"/>
        <dbReference type="ChEBI" id="CHEBI:58462"/>
        <dbReference type="ChEBI" id="CHEBI:61032"/>
        <dbReference type="EC" id="4.1.2.50"/>
    </reaction>
</comment>
<gene>
    <name evidence="9" type="primary">queD</name>
    <name evidence="9" type="ORF">VST7929_01490</name>
</gene>
<evidence type="ECO:0000256" key="5">
    <source>
        <dbReference type="ARBA" id="ARBA00022833"/>
    </source>
</evidence>
<sequence length="119" mass="13777">MFRIRKSFAFSASHQLFGLADDHPCTRLHGHNYEVIVELASDTLNSTGFVRDYRELSDFKAYIDDNLDHRHLNDVLGQDNTTAERLAKHLYDWAHARWPEVSAVSVSETPKTWAEYRPS</sequence>
<dbReference type="GO" id="GO:0070497">
    <property type="term" value="F:6-carboxytetrahydropterin synthase activity"/>
    <property type="evidence" value="ECO:0007669"/>
    <property type="project" value="UniProtKB-EC"/>
</dbReference>
<evidence type="ECO:0000256" key="3">
    <source>
        <dbReference type="ARBA" id="ARBA00018141"/>
    </source>
</evidence>
<comment type="similarity">
    <text evidence="2 8">Belongs to the PTPS family. QueD subfamily.</text>
</comment>
<accession>A0ABN8DR44</accession>
<evidence type="ECO:0000256" key="2">
    <source>
        <dbReference type="ARBA" id="ARBA00008900"/>
    </source>
</evidence>
<evidence type="ECO:0000256" key="6">
    <source>
        <dbReference type="ARBA" id="ARBA00023239"/>
    </source>
</evidence>
<evidence type="ECO:0000313" key="9">
    <source>
        <dbReference type="EMBL" id="CAH0533619.1"/>
    </source>
</evidence>
<dbReference type="PIRSF" id="PIRSF006113">
    <property type="entry name" value="PTP_synth"/>
    <property type="match status" value="1"/>
</dbReference>
<keyword evidence="6 8" id="KW-0456">Lyase</keyword>
<evidence type="ECO:0000256" key="4">
    <source>
        <dbReference type="ARBA" id="ARBA00022723"/>
    </source>
</evidence>
<dbReference type="InterPro" id="IPR038418">
    <property type="entry name" value="6-PTP_synth/QueD_sf"/>
</dbReference>
<keyword evidence="5 8" id="KW-0862">Zinc</keyword>
<comment type="cofactor">
    <cofactor evidence="8">
        <name>Zn(2+)</name>
        <dbReference type="ChEBI" id="CHEBI:29105"/>
    </cofactor>
    <text evidence="8">Binds 1 zinc ion per subunit.</text>
</comment>
<dbReference type="EC" id="4.-.-.-" evidence="8"/>
<dbReference type="Pfam" id="PF01242">
    <property type="entry name" value="PTPS"/>
    <property type="match status" value="1"/>
</dbReference>
<comment type="pathway">
    <text evidence="1 8">Purine metabolism; 7-cyano-7-deazaguanine biosynthesis.</text>
</comment>
<dbReference type="PANTHER" id="PTHR12589">
    <property type="entry name" value="PYRUVOYL TETRAHYDROBIOPTERIN SYNTHASE"/>
    <property type="match status" value="1"/>
</dbReference>
<reference evidence="9" key="1">
    <citation type="submission" date="2021-11" db="EMBL/GenBank/DDBJ databases">
        <authorList>
            <person name="Rodrigo-Torres L."/>
            <person name="Arahal R. D."/>
            <person name="Lucena T."/>
        </authorList>
    </citation>
    <scope>NUCLEOTIDE SEQUENCE</scope>
    <source>
        <strain evidence="9">CECT 7929</strain>
    </source>
</reference>
<evidence type="ECO:0000256" key="1">
    <source>
        <dbReference type="ARBA" id="ARBA00005061"/>
    </source>
</evidence>
<protein>
    <recommendedName>
        <fullName evidence="3 8">6-carboxy-5,6,7,8-tetrahydropterin synthase</fullName>
        <ecNumber evidence="8">4.-.-.-</ecNumber>
    </recommendedName>
</protein>
<evidence type="ECO:0000256" key="8">
    <source>
        <dbReference type="PIRNR" id="PIRNR006113"/>
    </source>
</evidence>
<organism evidence="9 10">
    <name type="scientific">Vibrio stylophorae</name>
    <dbReference type="NCBI Taxonomy" id="659351"/>
    <lineage>
        <taxon>Bacteria</taxon>
        <taxon>Pseudomonadati</taxon>
        <taxon>Pseudomonadota</taxon>
        <taxon>Gammaproteobacteria</taxon>
        <taxon>Vibrionales</taxon>
        <taxon>Vibrionaceae</taxon>
        <taxon>Vibrio</taxon>
    </lineage>
</organism>
<name>A0ABN8DR44_9VIBR</name>
<keyword evidence="10" id="KW-1185">Reference proteome</keyword>
<dbReference type="RefSeq" id="WP_237466051.1">
    <property type="nucleotide sequence ID" value="NZ_CAKLDI010000001.1"/>
</dbReference>
<dbReference type="Proteomes" id="UP000838672">
    <property type="component" value="Unassembled WGS sequence"/>
</dbReference>
<evidence type="ECO:0000313" key="10">
    <source>
        <dbReference type="Proteomes" id="UP000838672"/>
    </source>
</evidence>
<proteinExistence type="inferred from homology"/>
<keyword evidence="4 8" id="KW-0479">Metal-binding</keyword>
<dbReference type="Gene3D" id="3.30.479.10">
    <property type="entry name" value="6-pyruvoyl tetrahydropterin synthase/QueD"/>
    <property type="match status" value="1"/>
</dbReference>
<dbReference type="EMBL" id="CAKLDI010000001">
    <property type="protein sequence ID" value="CAH0533619.1"/>
    <property type="molecule type" value="Genomic_DNA"/>
</dbReference>
<dbReference type="SUPFAM" id="SSF55620">
    <property type="entry name" value="Tetrahydrobiopterin biosynthesis enzymes-like"/>
    <property type="match status" value="1"/>
</dbReference>
<keyword evidence="8" id="KW-0671">Queuosine biosynthesis</keyword>